<feature type="signal peptide" evidence="1">
    <location>
        <begin position="1"/>
        <end position="25"/>
    </location>
</feature>
<keyword evidence="1" id="KW-0732">Signal</keyword>
<gene>
    <name evidence="3" type="ORF">H9882_03975</name>
</gene>
<dbReference type="PANTHER" id="PTHR12526:SF636">
    <property type="entry name" value="BLL3647 PROTEIN"/>
    <property type="match status" value="1"/>
</dbReference>
<reference evidence="3" key="1">
    <citation type="journal article" date="2021" name="PeerJ">
        <title>Extensive microbial diversity within the chicken gut microbiome revealed by metagenomics and culture.</title>
        <authorList>
            <person name="Gilroy R."/>
            <person name="Ravi A."/>
            <person name="Getino M."/>
            <person name="Pursley I."/>
            <person name="Horton D.L."/>
            <person name="Alikhan N.F."/>
            <person name="Baker D."/>
            <person name="Gharbi K."/>
            <person name="Hall N."/>
            <person name="Watson M."/>
            <person name="Adriaenssens E.M."/>
            <person name="Foster-Nyarko E."/>
            <person name="Jarju S."/>
            <person name="Secka A."/>
            <person name="Antonio M."/>
            <person name="Oren A."/>
            <person name="Chaudhuri R.R."/>
            <person name="La Ragione R."/>
            <person name="Hildebrand F."/>
            <person name="Pallen M.J."/>
        </authorList>
    </citation>
    <scope>NUCLEOTIDE SEQUENCE</scope>
    <source>
        <strain evidence="3">B5_2728</strain>
    </source>
</reference>
<dbReference type="AlphaFoldDB" id="A0A948WPB2"/>
<sequence>MKRILWLINFLPPVMAKALSLPVQASGSWVMALEQALRTHTQLQDIQLFVAAYHPAVSSIQRHTAEGTTYIALPKAQGFSALQEVLQTLQPDLIQLFGTENEHALWLTEHWNPERIVIHIQGLAGPYAHHAADGLPSRFLRSQPLKEWLSAKTGGKTVRQLVQQLEWQGKRERQVLEQVGHVLGRTQWDKDYAQQCNPSINYHHLDEIMRESFYHTQWKPCQNPHPVLFVTQGNLPLKGLHRLVEALPKLLSAYPNLQVKVAGWPPVRKHWLLQPLVRWLCEYQTYLEERAKALGVEGHIHYTGVLDQQGVRQALLSSDVFLMPSSIENSPNSLGEAMLMGMPCVACKVGGIPSMLTHGKEGFLFDSDSPDQLAEQVLWMLQNTDKAVALGQAARTRALVTHDPSRIAHQQVELYHELLDF</sequence>
<dbReference type="Proteomes" id="UP000713596">
    <property type="component" value="Unassembled WGS sequence"/>
</dbReference>
<protein>
    <submittedName>
        <fullName evidence="3">Glycosyltransferase family 4 protein</fullName>
    </submittedName>
</protein>
<evidence type="ECO:0000313" key="3">
    <source>
        <dbReference type="EMBL" id="MBU3806032.1"/>
    </source>
</evidence>
<reference evidence="3" key="2">
    <citation type="submission" date="2021-04" db="EMBL/GenBank/DDBJ databases">
        <authorList>
            <person name="Gilroy R."/>
        </authorList>
    </citation>
    <scope>NUCLEOTIDE SEQUENCE</scope>
    <source>
        <strain evidence="3">B5_2728</strain>
    </source>
</reference>
<evidence type="ECO:0000313" key="4">
    <source>
        <dbReference type="Proteomes" id="UP000713596"/>
    </source>
</evidence>
<dbReference type="EMBL" id="JAHLFP010000031">
    <property type="protein sequence ID" value="MBU3806032.1"/>
    <property type="molecule type" value="Genomic_DNA"/>
</dbReference>
<dbReference type="Pfam" id="PF00534">
    <property type="entry name" value="Glycos_transf_1"/>
    <property type="match status" value="1"/>
</dbReference>
<name>A0A948WPB2_9FIRM</name>
<dbReference type="GO" id="GO:0016757">
    <property type="term" value="F:glycosyltransferase activity"/>
    <property type="evidence" value="ECO:0007669"/>
    <property type="project" value="InterPro"/>
</dbReference>
<dbReference type="InterPro" id="IPR001296">
    <property type="entry name" value="Glyco_trans_1"/>
</dbReference>
<proteinExistence type="predicted"/>
<dbReference type="PANTHER" id="PTHR12526">
    <property type="entry name" value="GLYCOSYLTRANSFERASE"/>
    <property type="match status" value="1"/>
</dbReference>
<comment type="caution">
    <text evidence="3">The sequence shown here is derived from an EMBL/GenBank/DDBJ whole genome shotgun (WGS) entry which is preliminary data.</text>
</comment>
<organism evidence="3 4">
    <name type="scientific">Candidatus Allofournierella pullistercoris</name>
    <dbReference type="NCBI Taxonomy" id="2838597"/>
    <lineage>
        <taxon>Bacteria</taxon>
        <taxon>Bacillati</taxon>
        <taxon>Bacillota</taxon>
        <taxon>Clostridia</taxon>
        <taxon>Eubacteriales</taxon>
        <taxon>Oscillospiraceae</taxon>
        <taxon>Allofournierella</taxon>
    </lineage>
</organism>
<feature type="chain" id="PRO_5038578586" evidence="1">
    <location>
        <begin position="26"/>
        <end position="421"/>
    </location>
</feature>
<dbReference type="CDD" id="cd03801">
    <property type="entry name" value="GT4_PimA-like"/>
    <property type="match status" value="1"/>
</dbReference>
<accession>A0A948WPB2</accession>
<feature type="domain" description="Glycosyl transferase family 1" evidence="2">
    <location>
        <begin position="233"/>
        <end position="396"/>
    </location>
</feature>
<evidence type="ECO:0000256" key="1">
    <source>
        <dbReference type="SAM" id="SignalP"/>
    </source>
</evidence>
<dbReference type="Gene3D" id="3.40.50.2000">
    <property type="entry name" value="Glycogen Phosphorylase B"/>
    <property type="match status" value="1"/>
</dbReference>
<evidence type="ECO:0000259" key="2">
    <source>
        <dbReference type="Pfam" id="PF00534"/>
    </source>
</evidence>
<dbReference type="SUPFAM" id="SSF53756">
    <property type="entry name" value="UDP-Glycosyltransferase/glycogen phosphorylase"/>
    <property type="match status" value="1"/>
</dbReference>